<name>A0A061B8F8_CYBFA</name>
<accession>A0A061B8F8</accession>
<reference evidence="3" key="3">
    <citation type="submission" date="2017-01" db="EMBL/GenBank/DDBJ databases">
        <authorList>
            <person name="Mah S.A."/>
            <person name="Swanson W.J."/>
            <person name="Moy G.W."/>
            <person name="Vacquier V.D."/>
        </authorList>
    </citation>
    <scope>NUCLEOTIDE SEQUENCE [LARGE SCALE GENOMIC DNA]</scope>
    <source>
        <strain evidence="3">65</strain>
    </source>
</reference>
<evidence type="ECO:0000313" key="4">
    <source>
        <dbReference type="Proteomes" id="UP000189513"/>
    </source>
</evidence>
<keyword evidence="4" id="KW-1185">Reference proteome</keyword>
<dbReference type="AlphaFoldDB" id="A0A061B8F8"/>
<reference evidence="4" key="2">
    <citation type="journal article" date="2017" name="Genome Announc.">
        <title>Genome sequences of Cyberlindnera fabianii 65, Pichia kudriavzevii 129, and Saccharomyces cerevisiae 131 isolated from fermented masau fruits in Zimbabwe.</title>
        <authorList>
            <person name="van Rijswijck I.M.H."/>
            <person name="Derks M.F.L."/>
            <person name="Abee T."/>
            <person name="de Ridder D."/>
            <person name="Smid E.J."/>
        </authorList>
    </citation>
    <scope>NUCLEOTIDE SEQUENCE [LARGE SCALE GENOMIC DNA]</scope>
    <source>
        <strain evidence="4">65</strain>
    </source>
</reference>
<reference evidence="2" key="1">
    <citation type="journal article" date="2014" name="Genome Announc.">
        <title>Genome sequence of the yeast Cyberlindnera fabianii (Hansenula fabianii).</title>
        <authorList>
            <person name="Freel K.C."/>
            <person name="Sarilar V."/>
            <person name="Neuveglise C."/>
            <person name="Devillers H."/>
            <person name="Friedrich A."/>
            <person name="Schacherer J."/>
        </authorList>
    </citation>
    <scope>NUCLEOTIDE SEQUENCE</scope>
    <source>
        <strain evidence="2">YJS4271</strain>
    </source>
</reference>
<evidence type="ECO:0000313" key="2">
    <source>
        <dbReference type="EMBL" id="CDR44175.1"/>
    </source>
</evidence>
<dbReference type="VEuPathDB" id="FungiDB:BON22_4012"/>
<protein>
    <submittedName>
        <fullName evidence="2">CYFA0S14e00463g1_1</fullName>
    </submittedName>
</protein>
<sequence>MTFLSLSHIVSLLGTLLLIAARSLVTAEIQEIILDVPSMDPWPLTTFGIGQTCMALDGDSALVGTIGVYGRCTASFVFSNLTSNPKMPNRLPTTYLKMAISLDQEGVEEGMTRLIMSNKRFELATLDEDFTLCMRDYAIVTGLLDAKERHKFDASNAALWVRVVSSLEVLSPDETVPEQGYKISKQQHFPDDIKHHIDAKRWTHAISLIIIAKDIIEHTWLNLLASSSSKEVKP</sequence>
<keyword evidence="1" id="KW-0732">Signal</keyword>
<feature type="signal peptide" evidence="1">
    <location>
        <begin position="1"/>
        <end position="27"/>
    </location>
</feature>
<proteinExistence type="predicted"/>
<dbReference type="Proteomes" id="UP000189513">
    <property type="component" value="Unassembled WGS sequence"/>
</dbReference>
<dbReference type="EMBL" id="MPUK01000008">
    <property type="protein sequence ID" value="ONH66050.1"/>
    <property type="molecule type" value="Genomic_DNA"/>
</dbReference>
<gene>
    <name evidence="3" type="ORF">BON22_4012</name>
    <name evidence="2" type="ORF">CYFA0S_14e00463g</name>
</gene>
<organism evidence="2">
    <name type="scientific">Cyberlindnera fabianii</name>
    <name type="common">Yeast</name>
    <name type="synonym">Hansenula fabianii</name>
    <dbReference type="NCBI Taxonomy" id="36022"/>
    <lineage>
        <taxon>Eukaryota</taxon>
        <taxon>Fungi</taxon>
        <taxon>Dikarya</taxon>
        <taxon>Ascomycota</taxon>
        <taxon>Saccharomycotina</taxon>
        <taxon>Saccharomycetes</taxon>
        <taxon>Phaffomycetales</taxon>
        <taxon>Phaffomycetaceae</taxon>
        <taxon>Cyberlindnera</taxon>
    </lineage>
</organism>
<dbReference type="EMBL" id="LK052899">
    <property type="protein sequence ID" value="CDR44175.1"/>
    <property type="molecule type" value="Genomic_DNA"/>
</dbReference>
<evidence type="ECO:0000256" key="1">
    <source>
        <dbReference type="SAM" id="SignalP"/>
    </source>
</evidence>
<feature type="chain" id="PRO_5015026845" evidence="1">
    <location>
        <begin position="28"/>
        <end position="234"/>
    </location>
</feature>
<evidence type="ECO:0000313" key="3">
    <source>
        <dbReference type="EMBL" id="ONH66050.1"/>
    </source>
</evidence>